<dbReference type="AlphaFoldDB" id="A0A2M9V3P2"/>
<evidence type="ECO:0000313" key="2">
    <source>
        <dbReference type="Proteomes" id="UP000231846"/>
    </source>
</evidence>
<organism evidence="1 2">
    <name type="scientific">Bacteroides fragilis</name>
    <dbReference type="NCBI Taxonomy" id="817"/>
    <lineage>
        <taxon>Bacteria</taxon>
        <taxon>Pseudomonadati</taxon>
        <taxon>Bacteroidota</taxon>
        <taxon>Bacteroidia</taxon>
        <taxon>Bacteroidales</taxon>
        <taxon>Bacteroidaceae</taxon>
        <taxon>Bacteroides</taxon>
    </lineage>
</organism>
<sequence>MQYNPKRSEGVEIVPITACGLTLYLREEPVTTFASVMVMTVPALIENYFLFIESLVSVHLNNYIRCTLCVYCIEFTEYVLSE</sequence>
<accession>A0A2M9V3P2</accession>
<protein>
    <submittedName>
        <fullName evidence="1">Uncharacterized protein</fullName>
    </submittedName>
</protein>
<dbReference type="Proteomes" id="UP000231846">
    <property type="component" value="Unassembled WGS sequence"/>
</dbReference>
<gene>
    <name evidence="1" type="ORF">CQW34_03496</name>
</gene>
<comment type="caution">
    <text evidence="1">The sequence shown here is derived from an EMBL/GenBank/DDBJ whole genome shotgun (WGS) entry which is preliminary data.</text>
</comment>
<proteinExistence type="predicted"/>
<reference evidence="1 2" key="1">
    <citation type="journal article" date="2017" name="MBio">
        <title>Gut Symbiont Bacteroides fragilis Secretes a Eukaryotic-Like Ubiquitin Protein That Mediates Intraspecies Antagonism.</title>
        <authorList>
            <person name="Chatzidaki-Livanis M."/>
            <person name="Coyne M.J."/>
            <person name="Roelofs K.G."/>
            <person name="Gentyala R.R."/>
            <person name="Caldwell J.M."/>
            <person name="Comstock L.E."/>
        </authorList>
    </citation>
    <scope>NUCLEOTIDE SEQUENCE [LARGE SCALE GENOMIC DNA]</scope>
    <source>
        <strain evidence="1 2">12905</strain>
    </source>
</reference>
<name>A0A2M9V3P2_BACFG</name>
<evidence type="ECO:0000313" key="1">
    <source>
        <dbReference type="EMBL" id="PJY72916.1"/>
    </source>
</evidence>
<dbReference type="EMBL" id="PDCW01000030">
    <property type="protein sequence ID" value="PJY72916.1"/>
    <property type="molecule type" value="Genomic_DNA"/>
</dbReference>